<dbReference type="STRING" id="75743.A0A401PH29"/>
<feature type="region of interest" description="Disordered" evidence="9">
    <location>
        <begin position="456"/>
        <end position="480"/>
    </location>
</feature>
<dbReference type="Pfam" id="PF25084">
    <property type="entry name" value="LbH_EIF2B"/>
    <property type="match status" value="1"/>
</dbReference>
<evidence type="ECO:0000256" key="9">
    <source>
        <dbReference type="SAM" id="MobiDB-lite"/>
    </source>
</evidence>
<dbReference type="InterPro" id="IPR056764">
    <property type="entry name" value="LbH_EIF2B3/5"/>
</dbReference>
<feature type="compositionally biased region" description="Acidic residues" evidence="9">
    <location>
        <begin position="392"/>
        <end position="402"/>
    </location>
</feature>
<dbReference type="InterPro" id="IPR051956">
    <property type="entry name" value="eIF2B_epsilon"/>
</dbReference>
<sequence>LQALLPLANVAMIDYSLEFLTATGVQETYVFCCWMAQKIKEHIQKSKWSRPTSPNTIHVMSSESYRSLGDVLRDVDAKSLLRSDFILIYGDIVSNINLSKALEEHKTRRKMEKNVSVMTMIFKASSPGHRTRCQEDDVIAAIDSKTSRVLHYQKTHELKKFRFPMPMFQSNRDEIEIRYDLLDCHISICSPQVAELFTDNFDYQTRDDFVRGILVNEEILGNQIHAHVTSDEYGVRVSNLLMYEAVCSDIIRRWVYPMTPEMNFTDDEKGFSVHLRHNLYRGSEVSLGQGSVMEENVVIGRSTVIGTNCFITNSAIGHNCVIGDNVKLDQAYIWDNVCIGDGVDICRSVVCSEVEVKPGVILKERCVLAYNVVVGPNVTFPEGTVVSLHLPDEEEDEDEFSDDAAANHTPSKAKAKGYNQAEVGSQGIGYIWKVATELECEDDELAQDIWGLTLKSESESESESEASVDSQEVDSRSVSPQLDDAKVFHNEVLDTLQRGMEENISCDHLVLEINSLKYAYNITMKDVTQITTKVILDIPLQMHGAGASAAQYSSTLISLLKKWAPVFKNYIKRPVDHQICLASFEEFFTEHEVLWPALVKALMALYQLEVLAEETILAWFSQNASTEKGKKLRKHQGLQKFIKWLEEAEVESSEGED</sequence>
<evidence type="ECO:0000259" key="10">
    <source>
        <dbReference type="PROSITE" id="PS51363"/>
    </source>
</evidence>
<dbReference type="CDD" id="cd11558">
    <property type="entry name" value="W2_eIF2B_epsilon"/>
    <property type="match status" value="1"/>
</dbReference>
<evidence type="ECO:0000256" key="4">
    <source>
        <dbReference type="ARBA" id="ARBA00022540"/>
    </source>
</evidence>
<evidence type="ECO:0000313" key="11">
    <source>
        <dbReference type="EMBL" id="GCB72440.1"/>
    </source>
</evidence>
<dbReference type="Gene3D" id="2.160.10.10">
    <property type="entry name" value="Hexapeptide repeat proteins"/>
    <property type="match status" value="1"/>
</dbReference>
<feature type="non-terminal residue" evidence="11">
    <location>
        <position position="1"/>
    </location>
</feature>
<proteinExistence type="inferred from homology"/>
<dbReference type="GO" id="GO:0005829">
    <property type="term" value="C:cytosol"/>
    <property type="evidence" value="ECO:0007669"/>
    <property type="project" value="UniProtKB-SubCell"/>
</dbReference>
<dbReference type="GO" id="GO:0031369">
    <property type="term" value="F:translation initiation factor binding"/>
    <property type="evidence" value="ECO:0007669"/>
    <property type="project" value="InterPro"/>
</dbReference>
<dbReference type="InterPro" id="IPR003307">
    <property type="entry name" value="W2_domain"/>
</dbReference>
<comment type="subunit">
    <text evidence="8">Component of the translation initiation factor 2B (eIF2B) complex which is a heterodecamer of two sets of five different subunits: alpha, beta, gamma, delta and epsilon. Subunits alpha, beta and delta comprise a regulatory subcomplex and subunits epsilon and gamma comprise a catalytic subcomplex. Within the complex, the hexameric regulatory complex resides at the center, with the two heterodimeric catalytic subcomplexes bound on opposite sides.</text>
</comment>
<organism evidence="11 12">
    <name type="scientific">Scyliorhinus torazame</name>
    <name type="common">Cloudy catshark</name>
    <name type="synonym">Catulus torazame</name>
    <dbReference type="NCBI Taxonomy" id="75743"/>
    <lineage>
        <taxon>Eukaryota</taxon>
        <taxon>Metazoa</taxon>
        <taxon>Chordata</taxon>
        <taxon>Craniata</taxon>
        <taxon>Vertebrata</taxon>
        <taxon>Chondrichthyes</taxon>
        <taxon>Elasmobranchii</taxon>
        <taxon>Galeomorphii</taxon>
        <taxon>Galeoidea</taxon>
        <taxon>Carcharhiniformes</taxon>
        <taxon>Scyliorhinidae</taxon>
        <taxon>Scyliorhinus</taxon>
    </lineage>
</organism>
<dbReference type="GO" id="GO:0005851">
    <property type="term" value="C:eukaryotic translation initiation factor 2B complex"/>
    <property type="evidence" value="ECO:0007669"/>
    <property type="project" value="TreeGrafter"/>
</dbReference>
<dbReference type="Gene3D" id="3.90.550.10">
    <property type="entry name" value="Spore Coat Polysaccharide Biosynthesis Protein SpsA, Chain A"/>
    <property type="match status" value="1"/>
</dbReference>
<dbReference type="InterPro" id="IPR044123">
    <property type="entry name" value="W2_eIF2B_epsilon"/>
</dbReference>
<dbReference type="Pfam" id="PF02020">
    <property type="entry name" value="W2"/>
    <property type="match status" value="1"/>
</dbReference>
<evidence type="ECO:0000313" key="12">
    <source>
        <dbReference type="Proteomes" id="UP000288216"/>
    </source>
</evidence>
<dbReference type="GO" id="GO:0005085">
    <property type="term" value="F:guanyl-nucleotide exchange factor activity"/>
    <property type="evidence" value="ECO:0007669"/>
    <property type="project" value="InterPro"/>
</dbReference>
<dbReference type="Gene3D" id="1.25.40.180">
    <property type="match status" value="1"/>
</dbReference>
<comment type="similarity">
    <text evidence="2">Belongs to the eIF-2B gamma/epsilon subunits family.</text>
</comment>
<dbReference type="InterPro" id="IPR016024">
    <property type="entry name" value="ARM-type_fold"/>
</dbReference>
<dbReference type="Proteomes" id="UP000288216">
    <property type="component" value="Unassembled WGS sequence"/>
</dbReference>
<dbReference type="PROSITE" id="PS51363">
    <property type="entry name" value="W2"/>
    <property type="match status" value="1"/>
</dbReference>
<dbReference type="CDD" id="cd04197">
    <property type="entry name" value="eIF-2B_epsilon_N"/>
    <property type="match status" value="1"/>
</dbReference>
<dbReference type="AlphaFoldDB" id="A0A401PH29"/>
<dbReference type="SUPFAM" id="SSF48371">
    <property type="entry name" value="ARM repeat"/>
    <property type="match status" value="1"/>
</dbReference>
<dbReference type="OMA" id="FVICRSH"/>
<evidence type="ECO:0000256" key="8">
    <source>
        <dbReference type="ARBA" id="ARBA00046432"/>
    </source>
</evidence>
<keyword evidence="12" id="KW-1185">Reference proteome</keyword>
<dbReference type="PANTHER" id="PTHR45887">
    <property type="entry name" value="TRANSLATION INITIATION FACTOR EIF-2B SUBUNIT EPSILON"/>
    <property type="match status" value="1"/>
</dbReference>
<dbReference type="SUPFAM" id="SSF53448">
    <property type="entry name" value="Nucleotide-diphospho-sugar transferases"/>
    <property type="match status" value="1"/>
</dbReference>
<dbReference type="PANTHER" id="PTHR45887:SF1">
    <property type="entry name" value="TRANSLATION INITIATION FACTOR EIF-2B SUBUNIT EPSILON"/>
    <property type="match status" value="1"/>
</dbReference>
<dbReference type="FunFam" id="1.25.40.180:FF:000022">
    <property type="entry name" value="Translation initiation factor eIF-2B epsilon subunit"/>
    <property type="match status" value="1"/>
</dbReference>
<keyword evidence="4" id="KW-0396">Initiation factor</keyword>
<dbReference type="SUPFAM" id="SSF51161">
    <property type="entry name" value="Trimeric LpxA-like enzymes"/>
    <property type="match status" value="1"/>
</dbReference>
<comment type="caution">
    <text evidence="11">The sequence shown here is derived from an EMBL/GenBank/DDBJ whole genome shotgun (WGS) entry which is preliminary data.</text>
</comment>
<dbReference type="InterPro" id="IPR035543">
    <property type="entry name" value="eIF-2B_epsilon_N"/>
</dbReference>
<dbReference type="SMART" id="SM00515">
    <property type="entry name" value="eIF5C"/>
    <property type="match status" value="1"/>
</dbReference>
<dbReference type="FunFam" id="3.90.550.10:FF:000100">
    <property type="entry name" value="translation initiation factor eIF-2B subunit epsilon"/>
    <property type="match status" value="1"/>
</dbReference>
<comment type="subcellular location">
    <subcellularLocation>
        <location evidence="1">Cytoplasm</location>
        <location evidence="1">Cytosol</location>
    </subcellularLocation>
</comment>
<dbReference type="InterPro" id="IPR011004">
    <property type="entry name" value="Trimer_LpxA-like_sf"/>
</dbReference>
<dbReference type="EMBL" id="BFAA01002101">
    <property type="protein sequence ID" value="GCB72440.1"/>
    <property type="molecule type" value="Genomic_DNA"/>
</dbReference>
<gene>
    <name evidence="11" type="ORF">scyTo_0006305</name>
</gene>
<evidence type="ECO:0000256" key="5">
    <source>
        <dbReference type="ARBA" id="ARBA00022917"/>
    </source>
</evidence>
<protein>
    <recommendedName>
        <fullName evidence="6">Translation initiation factor eIF2B subunit epsilon</fullName>
    </recommendedName>
    <alternativeName>
        <fullName evidence="7">eIF2B GDP-GTP exchange factor subunit epsilon</fullName>
    </alternativeName>
</protein>
<evidence type="ECO:0000256" key="3">
    <source>
        <dbReference type="ARBA" id="ARBA00022490"/>
    </source>
</evidence>
<evidence type="ECO:0000256" key="6">
    <source>
        <dbReference type="ARBA" id="ARBA00044144"/>
    </source>
</evidence>
<dbReference type="InterPro" id="IPR029044">
    <property type="entry name" value="Nucleotide-diphossugar_trans"/>
</dbReference>
<dbReference type="OrthoDB" id="424572at2759"/>
<feature type="region of interest" description="Disordered" evidence="9">
    <location>
        <begin position="392"/>
        <end position="418"/>
    </location>
</feature>
<reference evidence="11 12" key="1">
    <citation type="journal article" date="2018" name="Nat. Ecol. Evol.">
        <title>Shark genomes provide insights into elasmobranch evolution and the origin of vertebrates.</title>
        <authorList>
            <person name="Hara Y"/>
            <person name="Yamaguchi K"/>
            <person name="Onimaru K"/>
            <person name="Kadota M"/>
            <person name="Koyanagi M"/>
            <person name="Keeley SD"/>
            <person name="Tatsumi K"/>
            <person name="Tanaka K"/>
            <person name="Motone F"/>
            <person name="Kageyama Y"/>
            <person name="Nozu R"/>
            <person name="Adachi N"/>
            <person name="Nishimura O"/>
            <person name="Nakagawa R"/>
            <person name="Tanegashima C"/>
            <person name="Kiyatake I"/>
            <person name="Matsumoto R"/>
            <person name="Murakumo K"/>
            <person name="Nishida K"/>
            <person name="Terakita A"/>
            <person name="Kuratani S"/>
            <person name="Sato K"/>
            <person name="Hyodo S Kuraku.S."/>
        </authorList>
    </citation>
    <scope>NUCLEOTIDE SEQUENCE [LARGE SCALE GENOMIC DNA]</scope>
</reference>
<feature type="domain" description="W2" evidence="10">
    <location>
        <begin position="482"/>
        <end position="655"/>
    </location>
</feature>
<evidence type="ECO:0000256" key="7">
    <source>
        <dbReference type="ARBA" id="ARBA00044345"/>
    </source>
</evidence>
<evidence type="ECO:0000256" key="2">
    <source>
        <dbReference type="ARBA" id="ARBA00007878"/>
    </source>
</evidence>
<name>A0A401PH29_SCYTO</name>
<keyword evidence="5" id="KW-0648">Protein biosynthesis</keyword>
<keyword evidence="3" id="KW-0963">Cytoplasm</keyword>
<accession>A0A401PH29</accession>
<dbReference type="GO" id="GO:0003743">
    <property type="term" value="F:translation initiation factor activity"/>
    <property type="evidence" value="ECO:0007669"/>
    <property type="project" value="UniProtKB-KW"/>
</dbReference>
<evidence type="ECO:0000256" key="1">
    <source>
        <dbReference type="ARBA" id="ARBA00004514"/>
    </source>
</evidence>